<comment type="caution">
    <text evidence="1">The sequence shown here is derived from an EMBL/GenBank/DDBJ whole genome shotgun (WGS) entry which is preliminary data.</text>
</comment>
<reference evidence="1 2" key="1">
    <citation type="submission" date="2011-02" db="EMBL/GenBank/DDBJ databases">
        <authorList>
            <person name="Muzny D."/>
            <person name="Qin X."/>
            <person name="Buhay C."/>
            <person name="Dugan-Rocha S."/>
            <person name="Ding Y."/>
            <person name="Chen G."/>
            <person name="Hawes A."/>
            <person name="Holder M."/>
            <person name="Jhangiani S."/>
            <person name="Johnson A."/>
            <person name="Khan Z."/>
            <person name="Li Z."/>
            <person name="Liu W."/>
            <person name="Liu X."/>
            <person name="Perez L."/>
            <person name="Shen H."/>
            <person name="Wang Q."/>
            <person name="Watt J."/>
            <person name="Xi L."/>
            <person name="Xin Y."/>
            <person name="Zhou J."/>
            <person name="Deng J."/>
            <person name="Jiang H."/>
            <person name="Liu Y."/>
            <person name="Qu J."/>
            <person name="Song X.-Z."/>
            <person name="Zhang L."/>
            <person name="Villasana D."/>
            <person name="Johnson A."/>
            <person name="Liu J."/>
            <person name="Liyanage D."/>
            <person name="Lorensuhewa L."/>
            <person name="Robinson T."/>
            <person name="Song A."/>
            <person name="Song B.-B."/>
            <person name="Dinh H."/>
            <person name="Thornton R."/>
            <person name="Coyle M."/>
            <person name="Francisco L."/>
            <person name="Jackson L."/>
            <person name="Javaid M."/>
            <person name="Korchina V."/>
            <person name="Kovar C."/>
            <person name="Mata R."/>
            <person name="Mathew T."/>
            <person name="Ngo R."/>
            <person name="Nguyen L."/>
            <person name="Nguyen N."/>
            <person name="Okwuonu G."/>
            <person name="Ongeri F."/>
            <person name="Pham C."/>
            <person name="Simmons D."/>
            <person name="Wilczek-Boney K."/>
            <person name="Hale W."/>
            <person name="Jakkamsetti A."/>
            <person name="Pham P."/>
            <person name="Ruth R."/>
            <person name="San Lucas F."/>
            <person name="Warren J."/>
            <person name="Zhang J."/>
            <person name="Zhao Z."/>
            <person name="Zhou C."/>
            <person name="Zhu D."/>
            <person name="Lee S."/>
            <person name="Bess C."/>
            <person name="Blankenburg K."/>
            <person name="Forbes L."/>
            <person name="Fu Q."/>
            <person name="Gubbala S."/>
            <person name="Hirani K."/>
            <person name="Jayaseelan J.C."/>
            <person name="Lara F."/>
            <person name="Munidasa M."/>
            <person name="Palculict T."/>
            <person name="Patil S."/>
            <person name="Pu L.-L."/>
            <person name="Saada N."/>
            <person name="Tang L."/>
            <person name="Weissenberger G."/>
            <person name="Zhu Y."/>
            <person name="Hemphill L."/>
            <person name="Shang Y."/>
            <person name="Youmans B."/>
            <person name="Ayvaz T."/>
            <person name="Ross M."/>
            <person name="Santibanez J."/>
            <person name="Aqrawi P."/>
            <person name="Gross S."/>
            <person name="Joshi V."/>
            <person name="Fowler G."/>
            <person name="Nazareth L."/>
            <person name="Reid J."/>
            <person name="Worley K."/>
            <person name="Petrosino J."/>
            <person name="Highlander S."/>
            <person name="Gibbs R."/>
        </authorList>
    </citation>
    <scope>NUCLEOTIDE SEQUENCE [LARGE SCALE GENOMIC DNA]</scope>
    <source>
        <strain evidence="1 2">DSM 15829</strain>
    </source>
</reference>
<protein>
    <submittedName>
        <fullName evidence="1">Uncharacterized protein</fullName>
    </submittedName>
</protein>
<dbReference type="Proteomes" id="UP000005947">
    <property type="component" value="Unassembled WGS sequence"/>
</dbReference>
<dbReference type="AlphaFoldDB" id="F1T677"/>
<keyword evidence="2" id="KW-1185">Reference proteome</keyword>
<dbReference type="EMBL" id="ACGK02000002">
    <property type="protein sequence ID" value="EGF22982.1"/>
    <property type="molecule type" value="Genomic_DNA"/>
</dbReference>
<evidence type="ECO:0000313" key="1">
    <source>
        <dbReference type="EMBL" id="EGF22982.1"/>
    </source>
</evidence>
<sequence length="49" mass="5637">MTPRESYCYRIDKAIISCAVSAYVFCDVCKFLTNKPRTCHSTYEAYCLA</sequence>
<evidence type="ECO:0000313" key="2">
    <source>
        <dbReference type="Proteomes" id="UP000005947"/>
    </source>
</evidence>
<proteinExistence type="predicted"/>
<gene>
    <name evidence="1" type="ORF">HMPREF0091_10977</name>
</gene>
<accession>F1T677</accession>
<organism evidence="1 2">
    <name type="scientific">Fannyhessea vaginae DSM 15829</name>
    <dbReference type="NCBI Taxonomy" id="525256"/>
    <lineage>
        <taxon>Bacteria</taxon>
        <taxon>Bacillati</taxon>
        <taxon>Actinomycetota</taxon>
        <taxon>Coriobacteriia</taxon>
        <taxon>Coriobacteriales</taxon>
        <taxon>Atopobiaceae</taxon>
        <taxon>Fannyhessea</taxon>
    </lineage>
</organism>
<name>F1T677_9ACTN</name>